<keyword evidence="2" id="KW-0812">Transmembrane</keyword>
<feature type="transmembrane region" description="Helical" evidence="2">
    <location>
        <begin position="20"/>
        <end position="40"/>
    </location>
</feature>
<dbReference type="AlphaFoldDB" id="A0A509AGK5"/>
<feature type="region of interest" description="Disordered" evidence="1">
    <location>
        <begin position="82"/>
        <end position="114"/>
    </location>
</feature>
<evidence type="ECO:0000313" key="3">
    <source>
        <dbReference type="EMBL" id="VUA80554.1"/>
    </source>
</evidence>
<evidence type="ECO:0000256" key="2">
    <source>
        <dbReference type="SAM" id="Phobius"/>
    </source>
</evidence>
<keyword evidence="2" id="KW-1133">Transmembrane helix</keyword>
<keyword evidence="2" id="KW-0472">Membrane</keyword>
<dbReference type="EMBL" id="CABFNL010000004">
    <property type="protein sequence ID" value="VUA80554.1"/>
    <property type="molecule type" value="Genomic_DNA"/>
</dbReference>
<dbReference type="Pfam" id="PF04899">
    <property type="entry name" value="MbeD_MobD"/>
    <property type="match status" value="1"/>
</dbReference>
<protein>
    <submittedName>
        <fullName evidence="3">MbeD/MobD like</fullName>
    </submittedName>
</protein>
<proteinExistence type="predicted"/>
<feature type="compositionally biased region" description="Basic and acidic residues" evidence="1">
    <location>
        <begin position="94"/>
        <end position="113"/>
    </location>
</feature>
<reference evidence="3" key="1">
    <citation type="submission" date="2018-06" db="EMBL/GenBank/DDBJ databases">
        <authorList>
            <consortium name="Pathogen Informatics"/>
        </authorList>
    </citation>
    <scope>NUCLEOTIDE SEQUENCE</scope>
    <source>
        <strain evidence="3">NCTC11678</strain>
    </source>
</reference>
<name>A0A509AGK5_KLEPN</name>
<accession>A0A509AGK5</accession>
<gene>
    <name evidence="3" type="ORF">NCTC11678_05305</name>
</gene>
<evidence type="ECO:0000256" key="1">
    <source>
        <dbReference type="SAM" id="MobiDB-lite"/>
    </source>
</evidence>
<sequence length="179" mass="19462">MTEAMQSNRLSVMRMVGRTWLTITMVSGLLFSSLSGVLWYQGSLIASNQAEIVKQNAALSTLNAKTWRDAPGRQQRTFPCAAEGNESRNGLDGGQREAERSEAGEGVRADDRAGNTVAERIRAATAGLLAKGWTNGRAPSRMAEDVWSYATENAALSERVTNLSQQVDRLSGQLSRLSR</sequence>
<organism evidence="3">
    <name type="scientific">Klebsiella pneumoniae</name>
    <dbReference type="NCBI Taxonomy" id="573"/>
    <lineage>
        <taxon>Bacteria</taxon>
        <taxon>Pseudomonadati</taxon>
        <taxon>Pseudomonadota</taxon>
        <taxon>Gammaproteobacteria</taxon>
        <taxon>Enterobacterales</taxon>
        <taxon>Enterobacteriaceae</taxon>
        <taxon>Klebsiella/Raoultella group</taxon>
        <taxon>Klebsiella</taxon>
        <taxon>Klebsiella pneumoniae complex</taxon>
    </lineage>
</organism>
<dbReference type="InterPro" id="IPR006983">
    <property type="entry name" value="MbeD_MobD"/>
</dbReference>